<proteinExistence type="predicted"/>
<evidence type="ECO:0000313" key="1">
    <source>
        <dbReference type="EMBL" id="PHJ36171.1"/>
    </source>
</evidence>
<dbReference type="AlphaFoldDB" id="A0AA44UA92"/>
<sequence length="97" mass="10606">MPFQAAGIGAEQAAVESCFIRTNALAVGKSGRPCQIMRYFGRVLSFVSGGLFLRAIRICLGAWRTATIKMFGDFMQTGIRMPPDISSRFLPIRFGGI</sequence>
<accession>A0AA44UA92</accession>
<evidence type="ECO:0000313" key="2">
    <source>
        <dbReference type="Proteomes" id="UP000223296"/>
    </source>
</evidence>
<gene>
    <name evidence="1" type="ORF">N776_05580</name>
</gene>
<organism evidence="1 2">
    <name type="scientific">Neisseria gonorrhoeae 3502</name>
    <dbReference type="NCBI Taxonomy" id="1193404"/>
    <lineage>
        <taxon>Bacteria</taxon>
        <taxon>Pseudomonadati</taxon>
        <taxon>Pseudomonadota</taxon>
        <taxon>Betaproteobacteria</taxon>
        <taxon>Neisseriales</taxon>
        <taxon>Neisseriaceae</taxon>
        <taxon>Neisseria</taxon>
    </lineage>
</organism>
<protein>
    <submittedName>
        <fullName evidence="1">Uncharacterized protein</fullName>
    </submittedName>
</protein>
<comment type="caution">
    <text evidence="1">The sequence shown here is derived from an EMBL/GenBank/DDBJ whole genome shotgun (WGS) entry which is preliminary data.</text>
</comment>
<name>A0AA44UA92_NEIGO</name>
<reference evidence="1 2" key="1">
    <citation type="submission" date="2013-08" db="EMBL/GenBank/DDBJ databases">
        <authorList>
            <person name="Trees D."/>
        </authorList>
    </citation>
    <scope>NUCLEOTIDE SEQUENCE [LARGE SCALE GENOMIC DNA]</scope>
    <source>
        <strain evidence="1 2">3502</strain>
    </source>
</reference>
<dbReference type="EMBL" id="AVBE01000002">
    <property type="protein sequence ID" value="PHJ36171.1"/>
    <property type="molecule type" value="Genomic_DNA"/>
</dbReference>
<dbReference type="Proteomes" id="UP000223296">
    <property type="component" value="Unassembled WGS sequence"/>
</dbReference>